<dbReference type="InterPro" id="IPR011990">
    <property type="entry name" value="TPR-like_helical_dom_sf"/>
</dbReference>
<organism evidence="1 2">
    <name type="scientific">Candidatus Desulfatibia profunda</name>
    <dbReference type="NCBI Taxonomy" id="2841695"/>
    <lineage>
        <taxon>Bacteria</taxon>
        <taxon>Pseudomonadati</taxon>
        <taxon>Thermodesulfobacteriota</taxon>
        <taxon>Desulfobacteria</taxon>
        <taxon>Desulfobacterales</taxon>
        <taxon>Desulfobacterales incertae sedis</taxon>
        <taxon>Candidatus Desulfatibia</taxon>
    </lineage>
</organism>
<gene>
    <name evidence="1" type="ORF">H8E23_16725</name>
</gene>
<evidence type="ECO:0000313" key="1">
    <source>
        <dbReference type="EMBL" id="MBC8363031.1"/>
    </source>
</evidence>
<name>A0A8J6NZG4_9BACT</name>
<dbReference type="SUPFAM" id="SSF48452">
    <property type="entry name" value="TPR-like"/>
    <property type="match status" value="1"/>
</dbReference>
<reference evidence="1 2" key="1">
    <citation type="submission" date="2020-08" db="EMBL/GenBank/DDBJ databases">
        <title>Bridging the membrane lipid divide: bacteria of the FCB group superphylum have the potential to synthesize archaeal ether lipids.</title>
        <authorList>
            <person name="Villanueva L."/>
            <person name="Von Meijenfeldt F.A.B."/>
            <person name="Westbye A.B."/>
            <person name="Yadav S."/>
            <person name="Hopmans E.C."/>
            <person name="Dutilh B.E."/>
            <person name="Sinninghe Damste J.S."/>
        </authorList>
    </citation>
    <scope>NUCLEOTIDE SEQUENCE [LARGE SCALE GENOMIC DNA]</scope>
    <source>
        <strain evidence="1">NIOZ-UU30</strain>
    </source>
</reference>
<protein>
    <submittedName>
        <fullName evidence="1">Tetratricopeptide repeat protein</fullName>
    </submittedName>
</protein>
<evidence type="ECO:0000313" key="2">
    <source>
        <dbReference type="Proteomes" id="UP000603434"/>
    </source>
</evidence>
<dbReference type="EMBL" id="JACNJH010000247">
    <property type="protein sequence ID" value="MBC8363031.1"/>
    <property type="molecule type" value="Genomic_DNA"/>
</dbReference>
<sequence length="51" mass="5749">MLPYEEAVEKYKEAVRFDPGFVNAWYGRCFALMVLGSKAKAAEEFKSGLLS</sequence>
<dbReference type="Proteomes" id="UP000603434">
    <property type="component" value="Unassembled WGS sequence"/>
</dbReference>
<comment type="caution">
    <text evidence="1">The sequence shown here is derived from an EMBL/GenBank/DDBJ whole genome shotgun (WGS) entry which is preliminary data.</text>
</comment>
<dbReference type="AlphaFoldDB" id="A0A8J6NZG4"/>
<dbReference type="Pfam" id="PF13414">
    <property type="entry name" value="TPR_11"/>
    <property type="match status" value="1"/>
</dbReference>
<dbReference type="Gene3D" id="1.25.40.10">
    <property type="entry name" value="Tetratricopeptide repeat domain"/>
    <property type="match status" value="1"/>
</dbReference>
<proteinExistence type="predicted"/>
<accession>A0A8J6NZG4</accession>